<proteinExistence type="inferred from homology"/>
<dbReference type="SUPFAM" id="SSF54637">
    <property type="entry name" value="Thioesterase/thiol ester dehydrase-isomerase"/>
    <property type="match status" value="1"/>
</dbReference>
<feature type="compositionally biased region" description="Polar residues" evidence="2">
    <location>
        <begin position="26"/>
        <end position="38"/>
    </location>
</feature>
<dbReference type="PANTHER" id="PTHR12048:SF0">
    <property type="entry name" value="CCAAT_ENHANCER-BINDING PROTEIN ZETA"/>
    <property type="match status" value="1"/>
</dbReference>
<dbReference type="Pfam" id="PF03914">
    <property type="entry name" value="CBF"/>
    <property type="match status" value="1"/>
</dbReference>
<feature type="compositionally biased region" description="Acidic residues" evidence="2">
    <location>
        <begin position="898"/>
        <end position="918"/>
    </location>
</feature>
<dbReference type="InterPro" id="IPR029069">
    <property type="entry name" value="HotDog_dom_sf"/>
</dbReference>
<feature type="region of interest" description="Disordered" evidence="2">
    <location>
        <begin position="138"/>
        <end position="201"/>
    </location>
</feature>
<feature type="compositionally biased region" description="Basic and acidic residues" evidence="2">
    <location>
        <begin position="992"/>
        <end position="1009"/>
    </location>
</feature>
<dbReference type="InterPro" id="IPR006683">
    <property type="entry name" value="Thioestr_dom"/>
</dbReference>
<organism evidence="5 6">
    <name type="scientific">Purpureocillium lavendulum</name>
    <dbReference type="NCBI Taxonomy" id="1247861"/>
    <lineage>
        <taxon>Eukaryota</taxon>
        <taxon>Fungi</taxon>
        <taxon>Dikarya</taxon>
        <taxon>Ascomycota</taxon>
        <taxon>Pezizomycotina</taxon>
        <taxon>Sordariomycetes</taxon>
        <taxon>Hypocreomycetidae</taxon>
        <taxon>Hypocreales</taxon>
        <taxon>Ophiocordycipitaceae</taxon>
        <taxon>Purpureocillium</taxon>
    </lineage>
</organism>
<dbReference type="InterPro" id="IPR040155">
    <property type="entry name" value="CEBPZ/Mak21-like"/>
</dbReference>
<dbReference type="SUPFAM" id="SSF48371">
    <property type="entry name" value="ARM repeat"/>
    <property type="match status" value="1"/>
</dbReference>
<feature type="compositionally biased region" description="Basic and acidic residues" evidence="2">
    <location>
        <begin position="719"/>
        <end position="732"/>
    </location>
</feature>
<feature type="compositionally biased region" description="Acidic residues" evidence="2">
    <location>
        <begin position="147"/>
        <end position="187"/>
    </location>
</feature>
<dbReference type="Pfam" id="PF03061">
    <property type="entry name" value="4HBT"/>
    <property type="match status" value="1"/>
</dbReference>
<dbReference type="InterPro" id="IPR016024">
    <property type="entry name" value="ARM-type_fold"/>
</dbReference>
<evidence type="ECO:0000313" key="6">
    <source>
        <dbReference type="Proteomes" id="UP001163105"/>
    </source>
</evidence>
<evidence type="ECO:0000259" key="3">
    <source>
        <dbReference type="Pfam" id="PF03061"/>
    </source>
</evidence>
<accession>A0AB34G2E5</accession>
<feature type="compositionally biased region" description="Basic and acidic residues" evidence="2">
    <location>
        <begin position="39"/>
        <end position="48"/>
    </location>
</feature>
<feature type="compositionally biased region" description="Acidic residues" evidence="2">
    <location>
        <begin position="925"/>
        <end position="945"/>
    </location>
</feature>
<evidence type="ECO:0000256" key="1">
    <source>
        <dbReference type="ARBA" id="ARBA00007797"/>
    </source>
</evidence>
<dbReference type="GO" id="GO:0005634">
    <property type="term" value="C:nucleus"/>
    <property type="evidence" value="ECO:0007669"/>
    <property type="project" value="UniProtKB-ARBA"/>
</dbReference>
<gene>
    <name evidence="5" type="primary">MAK21</name>
    <name evidence="5" type="ORF">O9K51_00326</name>
</gene>
<keyword evidence="6" id="KW-1185">Reference proteome</keyword>
<name>A0AB34G2E5_9HYPO</name>
<comment type="similarity">
    <text evidence="1">Belongs to the CBF/MAK21 family.</text>
</comment>
<evidence type="ECO:0000256" key="2">
    <source>
        <dbReference type="SAM" id="MobiDB-lite"/>
    </source>
</evidence>
<feature type="compositionally biased region" description="Low complexity" evidence="2">
    <location>
        <begin position="528"/>
        <end position="538"/>
    </location>
</feature>
<feature type="region of interest" description="Disordered" evidence="2">
    <location>
        <begin position="514"/>
        <end position="558"/>
    </location>
</feature>
<evidence type="ECO:0000259" key="4">
    <source>
        <dbReference type="Pfam" id="PF03914"/>
    </source>
</evidence>
<dbReference type="CDD" id="cd03443">
    <property type="entry name" value="PaaI_thioesterase"/>
    <property type="match status" value="1"/>
</dbReference>
<evidence type="ECO:0000313" key="5">
    <source>
        <dbReference type="EMBL" id="KAJ6445565.1"/>
    </source>
</evidence>
<sequence>MDSPLDDAMPKPSKKGKGPRPPRDGQSFNQDALAQLTSRIDKSLDGGDHKRKQPPTAASDKQQPKRQRASTDATSRELNGSSVDQAALLAEIKALGGDESDLALINEVESDDETYAQDSKKPIDKALKEELAALSKELGFAALAPEEASDAEEGLEEEDKEDEEEEEEEDLDGDEEEGEEDEDDDEDVAPRKPGGMTFEPLADWHSAGLRNLPGPTTEQLGPFLPVVDSLKQYAKSLLEQDAAKYRGSVFASSSHKFLSTIMSSGTLTDKVSALTLAIQESPVHNIRAFDALMNLASKKSRAQAIGAIGALVDLLGPGTLLPSNRRLKTFQTQPGLLGALQRNSIKSWNPSQPLPRKVTEAHLIAWVYEDWLKETYFKIIQLLEVWCSDEIEYSRMKAVDFVYGLLKEKPEQESNLLTLLVNKLGDRDRKIASRASYLLLQLQVSHPGMKPIIIRSIEQDILLHPSQDTRSKYYAINTLNQTILSSKEPAVAESLVRIYFDIFVTLLKTGSLGIGAQDNSDNRKETKPQGGKPNGKPNGKPPGKGGKPRPEKPSVPETEAADKLVSAVLTGVNRAAPFVGANDAIMENHLNTLFTIAHSANFNTGIQALLLIQHLSSARNLATDRFYRTLYESLLDPRLVTSSKQSLYLNLLLRALKNDVDVRRVKAFAKRMLQITGMHQPPFVCGLLYVVSHLRQTFPDLLTLVEEPETSVFDDDDSKDQPQYDGRKRNPEHSNAQRSCLWEVIPVQTHFHPAVSVFADALLDKTRKMPKPDMESHSLIRFLDKFVYRSPKSTDSARGASIMQPLRATKDLGDIWLGSRGAGATSAPVNSAAFWNKKVQDVAAEDVFFHEYFQHTAKEPKEPKEKPKKEAAGEGDEENDEDEIWEALVAAQPGVADDGSDAGFDDLDELDMASDDDSPALSLDSDMEDEDEDMLDGSEDEEAGSDDLVAAGEEESEEEAKDEAKDKKKSRRKMLKALPMFASVDDYAEIALRPEETHPDAARKHDNQKSQRPKCSANNSDAQAGASRSRRIRHRDANRASGRVALRRRRFGGNSDGRTRPPARRHQQQQHQQQQQEVRQRAGTGTILRKAATYALVGAAFSAIGAAAAWKTLTAHGLGFYSDEESLLRFNASEVDDEARRVEETINAHPLVAELRRRPELKESRPHMKMPAQYSGRSLTGGALVGPGKVPVPAFCWTEEGGKSFVSVVYVGDNLCGHPGIIHGGLLATMLDEGLAWACFPALPHNIGVTAYLNINYRKPAPAGSFLVLRAETTKVEGRKAWVKGHIELLADPGEKPTILTEAEALYVSPKYAAMMPRIHS</sequence>
<dbReference type="Proteomes" id="UP001163105">
    <property type="component" value="Unassembled WGS sequence"/>
</dbReference>
<protein>
    <submittedName>
        <fullName evidence="5">Oocyte zinc finger protein XlCOF20</fullName>
    </submittedName>
</protein>
<feature type="compositionally biased region" description="Acidic residues" evidence="2">
    <location>
        <begin position="952"/>
        <end position="961"/>
    </location>
</feature>
<dbReference type="InterPro" id="IPR005612">
    <property type="entry name" value="CCAAT-binding_factor"/>
</dbReference>
<feature type="region of interest" description="Disordered" evidence="2">
    <location>
        <begin position="712"/>
        <end position="735"/>
    </location>
</feature>
<feature type="domain" description="Thioesterase" evidence="3">
    <location>
        <begin position="1220"/>
        <end position="1284"/>
    </location>
</feature>
<reference evidence="5" key="1">
    <citation type="submission" date="2023-01" db="EMBL/GenBank/DDBJ databases">
        <title>The growth and conidiation of Purpureocillium lavendulum are regulated by nitrogen source and histone H3K14 acetylation.</title>
        <authorList>
            <person name="Tang P."/>
            <person name="Han J."/>
            <person name="Zhang C."/>
            <person name="Tang P."/>
            <person name="Qi F."/>
            <person name="Zhang K."/>
            <person name="Liang L."/>
        </authorList>
    </citation>
    <scope>NUCLEOTIDE SEQUENCE</scope>
    <source>
        <strain evidence="5">YMF1.00683</strain>
    </source>
</reference>
<feature type="compositionally biased region" description="Polar residues" evidence="2">
    <location>
        <begin position="70"/>
        <end position="83"/>
    </location>
</feature>
<comment type="caution">
    <text evidence="5">The sequence shown here is derived from an EMBL/GenBank/DDBJ whole genome shotgun (WGS) entry which is preliminary data.</text>
</comment>
<feature type="region of interest" description="Disordered" evidence="2">
    <location>
        <begin position="1"/>
        <end position="83"/>
    </location>
</feature>
<feature type="region of interest" description="Disordered" evidence="2">
    <location>
        <begin position="856"/>
        <end position="1081"/>
    </location>
</feature>
<dbReference type="EMBL" id="JAQHRD010000001">
    <property type="protein sequence ID" value="KAJ6445565.1"/>
    <property type="molecule type" value="Genomic_DNA"/>
</dbReference>
<dbReference type="Gene3D" id="3.10.129.10">
    <property type="entry name" value="Hotdog Thioesterase"/>
    <property type="match status" value="1"/>
</dbReference>
<feature type="compositionally biased region" description="Acidic residues" evidence="2">
    <location>
        <begin position="873"/>
        <end position="885"/>
    </location>
</feature>
<feature type="compositionally biased region" description="Basic and acidic residues" evidence="2">
    <location>
        <begin position="856"/>
        <end position="872"/>
    </location>
</feature>
<feature type="domain" description="CCAAT-binding factor" evidence="4">
    <location>
        <begin position="606"/>
        <end position="759"/>
    </location>
</feature>
<dbReference type="PANTHER" id="PTHR12048">
    <property type="entry name" value="CCAAT-BINDING FACTOR-RELATED"/>
    <property type="match status" value="1"/>
</dbReference>